<proteinExistence type="predicted"/>
<name>Q22WX3_TETTS</name>
<dbReference type="InParanoid" id="Q22WX3"/>
<dbReference type="InterPro" id="IPR029058">
    <property type="entry name" value="AB_hydrolase_fold"/>
</dbReference>
<keyword evidence="2" id="KW-0378">Hydrolase</keyword>
<dbReference type="Proteomes" id="UP000009168">
    <property type="component" value="Unassembled WGS sequence"/>
</dbReference>
<dbReference type="KEGG" id="tet:TTHERM_00635780"/>
<accession>Q22WX3</accession>
<sequence length="406" mass="48730">METNNEKYSYTSLSRVENFPIFEKIYSVCKENQNKFSIELVKKQKKDLVQYKSHLIKRAQFDDGWFCFYTDNLGDHSHFECKEIVLTVHGFPGNWRDWQPIETYIGNNFCRWINLFVPGFDGETETNRGSYKGYITQLADLVVRLIKEHLKISQKMILFGYSGGNIVVRLLQQKYPEICKAHINLVGPTIIWNPAHLYMYHVFNTFDREFKLREHPEQLEDPKVREKLYEKFKLFQMGDYFVYEKVPIWCDTHETLMIWFKKFLSFPEGWSKFYEIGHNQQDILRFYATGDIDPLVDSQLLFYEFYHNTYLRQVFKITDEQTKQKILSNKYLSQLKNFNFENVQENFLFMFPRTGHTIHIKRAYELAFPLKCFISLINILPDNYYEINKQQTPNNPYIGNIFIPKL</sequence>
<dbReference type="OrthoDB" id="8119704at2759"/>
<dbReference type="GO" id="GO:0016787">
    <property type="term" value="F:hydrolase activity"/>
    <property type="evidence" value="ECO:0007669"/>
    <property type="project" value="UniProtKB-KW"/>
</dbReference>
<dbReference type="SUPFAM" id="SSF53474">
    <property type="entry name" value="alpha/beta-Hydrolases"/>
    <property type="match status" value="1"/>
</dbReference>
<dbReference type="InterPro" id="IPR007751">
    <property type="entry name" value="DUF676_lipase-like"/>
</dbReference>
<dbReference type="GeneID" id="7844380"/>
<protein>
    <submittedName>
        <fullName evidence="2">Alpha/beta hydrolase family protein</fullName>
    </submittedName>
</protein>
<dbReference type="Gene3D" id="3.40.50.1820">
    <property type="entry name" value="alpha/beta hydrolase"/>
    <property type="match status" value="1"/>
</dbReference>
<dbReference type="HOGENOM" id="CLU_699252_0_0_1"/>
<evidence type="ECO:0000313" key="2">
    <source>
        <dbReference type="EMBL" id="EAR89873.2"/>
    </source>
</evidence>
<evidence type="ECO:0000259" key="1">
    <source>
        <dbReference type="Pfam" id="PF05057"/>
    </source>
</evidence>
<dbReference type="RefSeq" id="XP_001010118.2">
    <property type="nucleotide sequence ID" value="XM_001010118.3"/>
</dbReference>
<dbReference type="OMA" id="ICKAHIN"/>
<dbReference type="Pfam" id="PF05057">
    <property type="entry name" value="DUF676"/>
    <property type="match status" value="1"/>
</dbReference>
<dbReference type="ESTHER" id="tetts-q22wx3">
    <property type="family name" value="6_AlphaBeta_hydrolase"/>
</dbReference>
<feature type="domain" description="DUF676" evidence="1">
    <location>
        <begin position="83"/>
        <end position="170"/>
    </location>
</feature>
<organism evidence="2 3">
    <name type="scientific">Tetrahymena thermophila (strain SB210)</name>
    <dbReference type="NCBI Taxonomy" id="312017"/>
    <lineage>
        <taxon>Eukaryota</taxon>
        <taxon>Sar</taxon>
        <taxon>Alveolata</taxon>
        <taxon>Ciliophora</taxon>
        <taxon>Intramacronucleata</taxon>
        <taxon>Oligohymenophorea</taxon>
        <taxon>Hymenostomatida</taxon>
        <taxon>Tetrahymenina</taxon>
        <taxon>Tetrahymenidae</taxon>
        <taxon>Tetrahymena</taxon>
    </lineage>
</organism>
<evidence type="ECO:0000313" key="3">
    <source>
        <dbReference type="Proteomes" id="UP000009168"/>
    </source>
</evidence>
<gene>
    <name evidence="2" type="ORF">TTHERM_00635780</name>
</gene>
<keyword evidence="3" id="KW-1185">Reference proteome</keyword>
<dbReference type="AlphaFoldDB" id="Q22WX3"/>
<dbReference type="EMBL" id="GG662809">
    <property type="protein sequence ID" value="EAR89873.2"/>
    <property type="molecule type" value="Genomic_DNA"/>
</dbReference>
<reference evidence="3" key="1">
    <citation type="journal article" date="2006" name="PLoS Biol.">
        <title>Macronuclear genome sequence of the ciliate Tetrahymena thermophila, a model eukaryote.</title>
        <authorList>
            <person name="Eisen J.A."/>
            <person name="Coyne R.S."/>
            <person name="Wu M."/>
            <person name="Wu D."/>
            <person name="Thiagarajan M."/>
            <person name="Wortman J.R."/>
            <person name="Badger J.H."/>
            <person name="Ren Q."/>
            <person name="Amedeo P."/>
            <person name="Jones K.M."/>
            <person name="Tallon L.J."/>
            <person name="Delcher A.L."/>
            <person name="Salzberg S.L."/>
            <person name="Silva J.C."/>
            <person name="Haas B.J."/>
            <person name="Majoros W.H."/>
            <person name="Farzad M."/>
            <person name="Carlton J.M."/>
            <person name="Smith R.K. Jr."/>
            <person name="Garg J."/>
            <person name="Pearlman R.E."/>
            <person name="Karrer K.M."/>
            <person name="Sun L."/>
            <person name="Manning G."/>
            <person name="Elde N.C."/>
            <person name="Turkewitz A.P."/>
            <person name="Asai D.J."/>
            <person name="Wilkes D.E."/>
            <person name="Wang Y."/>
            <person name="Cai H."/>
            <person name="Collins K."/>
            <person name="Stewart B.A."/>
            <person name="Lee S.R."/>
            <person name="Wilamowska K."/>
            <person name="Weinberg Z."/>
            <person name="Ruzzo W.L."/>
            <person name="Wloga D."/>
            <person name="Gaertig J."/>
            <person name="Frankel J."/>
            <person name="Tsao C.-C."/>
            <person name="Gorovsky M.A."/>
            <person name="Keeling P.J."/>
            <person name="Waller R.F."/>
            <person name="Patron N.J."/>
            <person name="Cherry J.M."/>
            <person name="Stover N.A."/>
            <person name="Krieger C.J."/>
            <person name="del Toro C."/>
            <person name="Ryder H.F."/>
            <person name="Williamson S.C."/>
            <person name="Barbeau R.A."/>
            <person name="Hamilton E.P."/>
            <person name="Orias E."/>
        </authorList>
    </citation>
    <scope>NUCLEOTIDE SEQUENCE [LARGE SCALE GENOMIC DNA]</scope>
    <source>
        <strain evidence="3">SB210</strain>
    </source>
</reference>